<proteinExistence type="predicted"/>
<name>A0A3B0Y400_9ZZZZ</name>
<feature type="domain" description="Gp5/Type VI secretion system Vgr protein OB-fold" evidence="1">
    <location>
        <begin position="19"/>
        <end position="96"/>
    </location>
</feature>
<gene>
    <name evidence="2" type="ORF">MNBD_GAMMA09-508</name>
</gene>
<dbReference type="Gene3D" id="2.40.50.230">
    <property type="entry name" value="Gp5 N-terminal domain"/>
    <property type="match status" value="1"/>
</dbReference>
<dbReference type="EMBL" id="UOFI01000040">
    <property type="protein sequence ID" value="VAW63254.1"/>
    <property type="molecule type" value="Genomic_DNA"/>
</dbReference>
<dbReference type="Pfam" id="PF04717">
    <property type="entry name" value="Phage_base_V"/>
    <property type="match status" value="1"/>
</dbReference>
<dbReference type="InterPro" id="IPR037026">
    <property type="entry name" value="Vgr_OB-fold_dom_sf"/>
</dbReference>
<dbReference type="SUPFAM" id="SSF69255">
    <property type="entry name" value="gp5 N-terminal domain-like"/>
    <property type="match status" value="1"/>
</dbReference>
<reference evidence="2" key="1">
    <citation type="submission" date="2018-06" db="EMBL/GenBank/DDBJ databases">
        <authorList>
            <person name="Zhirakovskaya E."/>
        </authorList>
    </citation>
    <scope>NUCLEOTIDE SEQUENCE</scope>
</reference>
<protein>
    <submittedName>
        <fullName evidence="2">VgrG protein</fullName>
    </submittedName>
</protein>
<evidence type="ECO:0000313" key="2">
    <source>
        <dbReference type="EMBL" id="VAW63254.1"/>
    </source>
</evidence>
<accession>A0A3B0Y400</accession>
<evidence type="ECO:0000259" key="1">
    <source>
        <dbReference type="Pfam" id="PF04717"/>
    </source>
</evidence>
<sequence>MSDMELLNRLNNCTAINSYLAEVVSVNDPENMSRVQIKLLSFNNVTDQDAAIWARVSVPFAGDNRGAFLIPDVGDEVLVTFVNGDTRFPVVTGSLWNGSTNVPEQLGGDGESVDRWAIKGKEGTRVAIEEESAGNAKILFTTPGNVSGELTDSGGGKVEFKMGGTTLTIDSQGVTINTSLNLTVQASMVSISASMVTVDAGISKFSGVVQADTVIANSVISASYTPGAGNIW</sequence>
<dbReference type="InterPro" id="IPR006531">
    <property type="entry name" value="Gp5/Vgr_OB"/>
</dbReference>
<dbReference type="AlphaFoldDB" id="A0A3B0Y400"/>
<organism evidence="2">
    <name type="scientific">hydrothermal vent metagenome</name>
    <dbReference type="NCBI Taxonomy" id="652676"/>
    <lineage>
        <taxon>unclassified sequences</taxon>
        <taxon>metagenomes</taxon>
        <taxon>ecological metagenomes</taxon>
    </lineage>
</organism>